<dbReference type="InterPro" id="IPR029058">
    <property type="entry name" value="AB_hydrolase_fold"/>
</dbReference>
<dbReference type="Pfam" id="PF00450">
    <property type="entry name" value="Peptidase_S10"/>
    <property type="match status" value="1"/>
</dbReference>
<evidence type="ECO:0000313" key="2">
    <source>
        <dbReference type="EMBL" id="MED6119146.1"/>
    </source>
</evidence>
<comment type="caution">
    <text evidence="2">The sequence shown here is derived from an EMBL/GenBank/DDBJ whole genome shotgun (WGS) entry which is preliminary data.</text>
</comment>
<dbReference type="PANTHER" id="PTHR11802">
    <property type="entry name" value="SERINE PROTEASE FAMILY S10 SERINE CARBOXYPEPTIDASE"/>
    <property type="match status" value="1"/>
</dbReference>
<keyword evidence="3" id="KW-1185">Reference proteome</keyword>
<dbReference type="PANTHER" id="PTHR11802:SF224">
    <property type="entry name" value="SERINE CARBOXYPEPTIDASE-LIKE 7 ISOFORM X1"/>
    <property type="match status" value="1"/>
</dbReference>
<proteinExistence type="inferred from homology"/>
<dbReference type="InterPro" id="IPR001563">
    <property type="entry name" value="Peptidase_S10"/>
</dbReference>
<organism evidence="2 3">
    <name type="scientific">Stylosanthes scabra</name>
    <dbReference type="NCBI Taxonomy" id="79078"/>
    <lineage>
        <taxon>Eukaryota</taxon>
        <taxon>Viridiplantae</taxon>
        <taxon>Streptophyta</taxon>
        <taxon>Embryophyta</taxon>
        <taxon>Tracheophyta</taxon>
        <taxon>Spermatophyta</taxon>
        <taxon>Magnoliopsida</taxon>
        <taxon>eudicotyledons</taxon>
        <taxon>Gunneridae</taxon>
        <taxon>Pentapetalae</taxon>
        <taxon>rosids</taxon>
        <taxon>fabids</taxon>
        <taxon>Fabales</taxon>
        <taxon>Fabaceae</taxon>
        <taxon>Papilionoideae</taxon>
        <taxon>50 kb inversion clade</taxon>
        <taxon>dalbergioids sensu lato</taxon>
        <taxon>Dalbergieae</taxon>
        <taxon>Pterocarpus clade</taxon>
        <taxon>Stylosanthes</taxon>
    </lineage>
</organism>
<dbReference type="Proteomes" id="UP001341840">
    <property type="component" value="Unassembled WGS sequence"/>
</dbReference>
<evidence type="ECO:0000256" key="1">
    <source>
        <dbReference type="ARBA" id="ARBA00009431"/>
    </source>
</evidence>
<name>A0ABU6R409_9FABA</name>
<protein>
    <recommendedName>
        <fullName evidence="4">Serine carboxypeptidase-like 18</fullName>
    </recommendedName>
</protein>
<dbReference type="SUPFAM" id="SSF53474">
    <property type="entry name" value="alpha/beta-Hydrolases"/>
    <property type="match status" value="1"/>
</dbReference>
<comment type="similarity">
    <text evidence="1">Belongs to the peptidase S10 family.</text>
</comment>
<sequence length="469" mass="52334">MEPAKATIAASQFHHDHHHHHNSKCIKIFWGLTILLLLALFKQSAASGGNIVKSLPGFPGELPFLLETGYIGVGEVDEVELFYYFIESEGEPEDDPLVLWLTGGPGCSALYGLMYEIGPLAFDYGRSSGGNKPVLTLNDYSWTKVANIIFLDAPVGTGFSYAEASYGYNTSDTKSVADIYMFLRKWLVAHPKFQANPLYIAGDSYSGIIVPVLVKEISDGNKAGTLPLINLRGYILGNPSTDTGYDLNSRVKFSHRVGLLSDELYLALELYCKGEYVHPNKSEGGCINSLEIVDMCLKDIYAPMILERKCSPLSSAKPNNILKWVSTTNLSSSDAHLLELGRCRDYNYLLVNIWANDEQVQEALHVRNGTIKTWEMCSKNLAYVHDITSSVEYHLNLTREDLRSIIYSGDHDLLVPYVGTEEWIQSLNLTVSSDEVWSPWFLDGQVAGYTEIYTKNNYVMTFATVKARK</sequence>
<dbReference type="Gene3D" id="3.40.50.1820">
    <property type="entry name" value="alpha/beta hydrolase"/>
    <property type="match status" value="1"/>
</dbReference>
<reference evidence="2 3" key="1">
    <citation type="journal article" date="2023" name="Plants (Basel)">
        <title>Bridging the Gap: Combining Genomics and Transcriptomics Approaches to Understand Stylosanthes scabra, an Orphan Legume from the Brazilian Caatinga.</title>
        <authorList>
            <person name="Ferreira-Neto J.R.C."/>
            <person name="da Silva M.D."/>
            <person name="Binneck E."/>
            <person name="de Melo N.F."/>
            <person name="da Silva R.H."/>
            <person name="de Melo A.L.T.M."/>
            <person name="Pandolfi V."/>
            <person name="Bustamante F.O."/>
            <person name="Brasileiro-Vidal A.C."/>
            <person name="Benko-Iseppon A.M."/>
        </authorList>
    </citation>
    <scope>NUCLEOTIDE SEQUENCE [LARGE SCALE GENOMIC DNA]</scope>
    <source>
        <tissue evidence="2">Leaves</tissue>
    </source>
</reference>
<accession>A0ABU6R409</accession>
<gene>
    <name evidence="2" type="ORF">PIB30_009248</name>
</gene>
<dbReference type="EMBL" id="JASCZI010030229">
    <property type="protein sequence ID" value="MED6119146.1"/>
    <property type="molecule type" value="Genomic_DNA"/>
</dbReference>
<dbReference type="PRINTS" id="PR00724">
    <property type="entry name" value="CRBOXYPTASEC"/>
</dbReference>
<evidence type="ECO:0000313" key="3">
    <source>
        <dbReference type="Proteomes" id="UP001341840"/>
    </source>
</evidence>
<evidence type="ECO:0008006" key="4">
    <source>
        <dbReference type="Google" id="ProtNLM"/>
    </source>
</evidence>